<dbReference type="AlphaFoldDB" id="A0A6P8PTE8"/>
<dbReference type="RefSeq" id="XP_033777998.1">
    <property type="nucleotide sequence ID" value="XM_033922107.1"/>
</dbReference>
<feature type="region of interest" description="Disordered" evidence="13">
    <location>
        <begin position="1"/>
        <end position="26"/>
    </location>
</feature>
<dbReference type="InterPro" id="IPR047120">
    <property type="entry name" value="Pk/Esn/Tes"/>
</dbReference>
<comment type="similarity">
    <text evidence="2">Belongs to the prickle / espinas / testin family.</text>
</comment>
<evidence type="ECO:0000259" key="14">
    <source>
        <dbReference type="PROSITE" id="PS50023"/>
    </source>
</evidence>
<organism evidence="16 17">
    <name type="scientific">Geotrypetes seraphini</name>
    <name type="common">Gaboon caecilian</name>
    <name type="synonym">Caecilia seraphini</name>
    <dbReference type="NCBI Taxonomy" id="260995"/>
    <lineage>
        <taxon>Eukaryota</taxon>
        <taxon>Metazoa</taxon>
        <taxon>Chordata</taxon>
        <taxon>Craniata</taxon>
        <taxon>Vertebrata</taxon>
        <taxon>Euteleostomi</taxon>
        <taxon>Amphibia</taxon>
        <taxon>Gymnophiona</taxon>
        <taxon>Geotrypetes</taxon>
    </lineage>
</organism>
<evidence type="ECO:0000256" key="5">
    <source>
        <dbReference type="ARBA" id="ARBA00022737"/>
    </source>
</evidence>
<evidence type="ECO:0000256" key="10">
    <source>
        <dbReference type="ARBA" id="ARBA00055824"/>
    </source>
</evidence>
<evidence type="ECO:0000259" key="15">
    <source>
        <dbReference type="PROSITE" id="PS51303"/>
    </source>
</evidence>
<feature type="domain" description="LIM zinc-binding" evidence="14">
    <location>
        <begin position="250"/>
        <end position="310"/>
    </location>
</feature>
<dbReference type="InterPro" id="IPR033725">
    <property type="entry name" value="LIM1_prickle"/>
</dbReference>
<reference evidence="17" key="1">
    <citation type="submission" date="2025-08" db="UniProtKB">
        <authorList>
            <consortium name="RefSeq"/>
        </authorList>
    </citation>
    <scope>IDENTIFICATION</scope>
</reference>
<comment type="function">
    <text evidence="10">Acts in a planar cell polarity (PCP) complex; polarization along the apical/basal axis of epithelial cells. Regulates the polarized assembly of fibronectrin on the surface of the mesoderm during gastrulation. Essential for gastrulation cell movements, cooperating with dvl2/dsh to activate jnk. Acts together with tes to control axial elongation.</text>
</comment>
<dbReference type="FunFam" id="2.10.110.10:FF:000005">
    <property type="entry name" value="Testin isoform 1"/>
    <property type="match status" value="1"/>
</dbReference>
<evidence type="ECO:0000256" key="8">
    <source>
        <dbReference type="ARBA" id="ARBA00023288"/>
    </source>
</evidence>
<dbReference type="GeneID" id="117349100"/>
<keyword evidence="3" id="KW-0488">Methylation</keyword>
<dbReference type="CDD" id="cd09420">
    <property type="entry name" value="LIM3_Prickle"/>
    <property type="match status" value="1"/>
</dbReference>
<dbReference type="KEGG" id="gsh:117349100"/>
<keyword evidence="4 12" id="KW-0479">Metal-binding</keyword>
<evidence type="ECO:0000256" key="13">
    <source>
        <dbReference type="SAM" id="MobiDB-lite"/>
    </source>
</evidence>
<dbReference type="InterPro" id="IPR033726">
    <property type="entry name" value="LIM2_prickle"/>
</dbReference>
<dbReference type="CDD" id="cd09415">
    <property type="entry name" value="LIM1_Prickle"/>
    <property type="match status" value="1"/>
</dbReference>
<dbReference type="Pfam" id="PF06297">
    <property type="entry name" value="PET"/>
    <property type="match status" value="1"/>
</dbReference>
<dbReference type="Proteomes" id="UP000515159">
    <property type="component" value="Chromosome 1"/>
</dbReference>
<sequence>MFSRGSRRRRSARGMAGEDKDPNQGQPCTTCGDQCPGFLVHGWRKICQHCKCPREDHAVCTIPHELERMMCRLISDFQRHSISDDDSGCASEEYSWVPPGLKPEQVYQYFSCLPEDKVPYVNSPGERYRIKQLLHQLPPHDSEAQYCTTLQEEEERELRLFSQQRKRENLGRGAVRLFPVTITGAICEQCGKQIRGGDIAVYASRAGHGACWHPQCFCCASCSELLIDLIYFYQDGKVYCGRHHAELLKPRCQACDEIIFADECTEAEGRHWHMRHFSCFECETTLGGQRYVMRESRPYCCHCYESLYAEYCDSCGLHIGIDQGQMTYEGQHWHATDRCFSCSHCQKPLLGKPFLPKQGQIFCSRACSLGEDPTGSDSCDSAFQSAHPRESRRTGAGHKRISTQPLLAKVPGPPRSASFSSVAPPPHPRPTRHSWSSVSNRPLPGEQLCPTHLREGVRSLQPENGNPTCLKDDSSELSDEVSHVCGSGGDLQNHSRATEPQHNSGGASLLCYTKSTGTSTSPEALQSTDDDHPGQFQRGEPQRQSMPELRRQVQGSEAMPCPSSSRLSSSLRLKHNQQPDLNESRLSKGEGSGHGPARVSFREPPTYLGERQHQPHPASDWTPQRRMGGSSHLPCQGHLHPRSKMGRRRRERQPPHEETGGPPALTPIFPNTYHRQHHDSDVCSTCSSSSEEEEEGYFMGQPIPVPPHLRDNASGEQGTPINVSPAGKRGRKRQDGRRRGKEKNCIVS</sequence>
<evidence type="ECO:0000256" key="9">
    <source>
        <dbReference type="ARBA" id="ARBA00023289"/>
    </source>
</evidence>
<comment type="subcellular location">
    <subcellularLocation>
        <location evidence="1">Cell membrane</location>
        <topology evidence="1">Peripheral membrane protein</topology>
        <orientation evidence="1">Cytoplasmic side</orientation>
    </subcellularLocation>
</comment>
<dbReference type="InterPro" id="IPR001781">
    <property type="entry name" value="Znf_LIM"/>
</dbReference>
<keyword evidence="7 12" id="KW-0440">LIM domain</keyword>
<dbReference type="GO" id="GO:0005886">
    <property type="term" value="C:plasma membrane"/>
    <property type="evidence" value="ECO:0007669"/>
    <property type="project" value="UniProtKB-SubCell"/>
</dbReference>
<evidence type="ECO:0000256" key="7">
    <source>
        <dbReference type="ARBA" id="ARBA00023038"/>
    </source>
</evidence>
<dbReference type="InterPro" id="IPR033723">
    <property type="entry name" value="PET_prickle"/>
</dbReference>
<keyword evidence="16" id="KW-1185">Reference proteome</keyword>
<dbReference type="CDD" id="cd09827">
    <property type="entry name" value="PET_Prickle"/>
    <property type="match status" value="1"/>
</dbReference>
<dbReference type="FunCoup" id="A0A6P8PTE8">
    <property type="interactions" value="761"/>
</dbReference>
<dbReference type="SMART" id="SM00132">
    <property type="entry name" value="LIM"/>
    <property type="match status" value="3"/>
</dbReference>
<dbReference type="GO" id="GO:0008270">
    <property type="term" value="F:zinc ion binding"/>
    <property type="evidence" value="ECO:0007669"/>
    <property type="project" value="InterPro"/>
</dbReference>
<evidence type="ECO:0000256" key="6">
    <source>
        <dbReference type="ARBA" id="ARBA00022833"/>
    </source>
</evidence>
<evidence type="ECO:0000256" key="4">
    <source>
        <dbReference type="ARBA" id="ARBA00022723"/>
    </source>
</evidence>
<keyword evidence="8" id="KW-0449">Lipoprotein</keyword>
<feature type="compositionally biased region" description="Basic residues" evidence="13">
    <location>
        <begin position="1"/>
        <end position="12"/>
    </location>
</feature>
<accession>A0A6P8PTE8</accession>
<keyword evidence="6 12" id="KW-0862">Zinc</keyword>
<keyword evidence="9" id="KW-0636">Prenylation</keyword>
<name>A0A6P8PTE8_GEOSA</name>
<dbReference type="PROSITE" id="PS51303">
    <property type="entry name" value="PET"/>
    <property type="match status" value="1"/>
</dbReference>
<gene>
    <name evidence="17" type="primary">PRICKLE3</name>
</gene>
<dbReference type="InterPro" id="IPR010442">
    <property type="entry name" value="PET_domain"/>
</dbReference>
<dbReference type="FunFam" id="2.10.110.10:FF:000022">
    <property type="entry name" value="prickle-like protein 2 isoform X1"/>
    <property type="match status" value="1"/>
</dbReference>
<evidence type="ECO:0000256" key="11">
    <source>
        <dbReference type="ARBA" id="ARBA00062324"/>
    </source>
</evidence>
<feature type="compositionally biased region" description="Basic residues" evidence="13">
    <location>
        <begin position="728"/>
        <end position="741"/>
    </location>
</feature>
<feature type="compositionally biased region" description="Basic residues" evidence="13">
    <location>
        <begin position="639"/>
        <end position="651"/>
    </location>
</feature>
<dbReference type="PANTHER" id="PTHR24211:SF19">
    <property type="entry name" value="PRICKLE PLANAR CELL POLARITY PROTEIN 3"/>
    <property type="match status" value="1"/>
</dbReference>
<comment type="subunit">
    <text evidence="11">Interacts with dvl2/dsh and mapk8/jnk1.</text>
</comment>
<evidence type="ECO:0000256" key="3">
    <source>
        <dbReference type="ARBA" id="ARBA00022481"/>
    </source>
</evidence>
<dbReference type="InParanoid" id="A0A6P8PTE8"/>
<keyword evidence="5" id="KW-0677">Repeat</keyword>
<feature type="domain" description="LIM zinc-binding" evidence="14">
    <location>
        <begin position="185"/>
        <end position="249"/>
    </location>
</feature>
<feature type="region of interest" description="Disordered" evidence="13">
    <location>
        <begin position="378"/>
        <end position="748"/>
    </location>
</feature>
<dbReference type="PANTHER" id="PTHR24211">
    <property type="entry name" value="LIM DOMAIN-CONTAINING PROTEIN"/>
    <property type="match status" value="1"/>
</dbReference>
<evidence type="ECO:0000256" key="12">
    <source>
        <dbReference type="PROSITE-ProRule" id="PRU00125"/>
    </source>
</evidence>
<dbReference type="Pfam" id="PF00412">
    <property type="entry name" value="LIM"/>
    <property type="match status" value="3"/>
</dbReference>
<dbReference type="FunFam" id="2.10.110.10:FF:000035">
    <property type="entry name" value="prickle-like protein 2 isoform X1"/>
    <property type="match status" value="1"/>
</dbReference>
<dbReference type="GO" id="GO:0001736">
    <property type="term" value="P:establishment of planar polarity"/>
    <property type="evidence" value="ECO:0007669"/>
    <property type="project" value="UniProtKB-ARBA"/>
</dbReference>
<dbReference type="SUPFAM" id="SSF57716">
    <property type="entry name" value="Glucocorticoid receptor-like (DNA-binding domain)"/>
    <property type="match status" value="2"/>
</dbReference>
<evidence type="ECO:0000256" key="2">
    <source>
        <dbReference type="ARBA" id="ARBA00008268"/>
    </source>
</evidence>
<evidence type="ECO:0000313" key="17">
    <source>
        <dbReference type="RefSeq" id="XP_033777998.1"/>
    </source>
</evidence>
<feature type="compositionally biased region" description="Polar residues" evidence="13">
    <location>
        <begin position="513"/>
        <end position="527"/>
    </location>
</feature>
<dbReference type="CTD" id="4007"/>
<dbReference type="Gene3D" id="2.10.110.10">
    <property type="entry name" value="Cysteine Rich Protein"/>
    <property type="match status" value="3"/>
</dbReference>
<proteinExistence type="inferred from homology"/>
<evidence type="ECO:0000313" key="16">
    <source>
        <dbReference type="Proteomes" id="UP000515159"/>
    </source>
</evidence>
<dbReference type="PROSITE" id="PS50023">
    <property type="entry name" value="LIM_DOMAIN_2"/>
    <property type="match status" value="2"/>
</dbReference>
<dbReference type="OrthoDB" id="10069167at2759"/>
<dbReference type="PROSITE" id="PS00478">
    <property type="entry name" value="LIM_DOMAIN_1"/>
    <property type="match status" value="1"/>
</dbReference>
<feature type="compositionally biased region" description="Polar residues" evidence="13">
    <location>
        <begin position="490"/>
        <end position="506"/>
    </location>
</feature>
<protein>
    <submittedName>
        <fullName evidence="17">Prickle planar cell polarity protein 3 isoform X1</fullName>
    </submittedName>
</protein>
<feature type="domain" description="PET" evidence="15">
    <location>
        <begin position="75"/>
        <end position="183"/>
    </location>
</feature>
<dbReference type="CDD" id="cd09418">
    <property type="entry name" value="LIM2_Prickle"/>
    <property type="match status" value="1"/>
</dbReference>
<dbReference type="InterPro" id="IPR033727">
    <property type="entry name" value="LIM3_prickle"/>
</dbReference>
<evidence type="ECO:0000256" key="1">
    <source>
        <dbReference type="ARBA" id="ARBA00004413"/>
    </source>
</evidence>